<dbReference type="CDD" id="cd20169">
    <property type="entry name" value="Peptidase_M90_mtfA"/>
    <property type="match status" value="1"/>
</dbReference>
<dbReference type="GO" id="GO:0005829">
    <property type="term" value="C:cytosol"/>
    <property type="evidence" value="ECO:0007669"/>
    <property type="project" value="TreeGrafter"/>
</dbReference>
<accession>A0A2S9K7J1</accession>
<dbReference type="InterPro" id="IPR024079">
    <property type="entry name" value="MetalloPept_cat_dom_sf"/>
</dbReference>
<dbReference type="Gene3D" id="3.40.390.10">
    <property type="entry name" value="Collagenase (Catalytic Domain)"/>
    <property type="match status" value="1"/>
</dbReference>
<organism evidence="1 2">
    <name type="scientific">Malikia granosa</name>
    <dbReference type="NCBI Taxonomy" id="263067"/>
    <lineage>
        <taxon>Bacteria</taxon>
        <taxon>Pseudomonadati</taxon>
        <taxon>Pseudomonadota</taxon>
        <taxon>Betaproteobacteria</taxon>
        <taxon>Burkholderiales</taxon>
        <taxon>Comamonadaceae</taxon>
        <taxon>Malikia</taxon>
    </lineage>
</organism>
<evidence type="ECO:0000313" key="2">
    <source>
        <dbReference type="Proteomes" id="UP000238589"/>
    </source>
</evidence>
<evidence type="ECO:0000313" key="1">
    <source>
        <dbReference type="EMBL" id="PRD66420.1"/>
    </source>
</evidence>
<proteinExistence type="predicted"/>
<dbReference type="Proteomes" id="UP000238589">
    <property type="component" value="Unassembled WGS sequence"/>
</dbReference>
<evidence type="ECO:0008006" key="3">
    <source>
        <dbReference type="Google" id="ProtNLM"/>
    </source>
</evidence>
<dbReference type="EMBL" id="PVLQ01000012">
    <property type="protein sequence ID" value="PRD66420.1"/>
    <property type="molecule type" value="Genomic_DNA"/>
</dbReference>
<dbReference type="InterPro" id="IPR042252">
    <property type="entry name" value="MtfA_N"/>
</dbReference>
<keyword evidence="2" id="KW-1185">Reference proteome</keyword>
<protein>
    <recommendedName>
        <fullName evidence="3">Zinc-dependent peptidase</fullName>
    </recommendedName>
</protein>
<name>A0A2S9K7J1_9BURK</name>
<dbReference type="AlphaFoldDB" id="A0A2S9K7J1"/>
<dbReference type="SUPFAM" id="SSF55486">
    <property type="entry name" value="Metalloproteases ('zincins'), catalytic domain"/>
    <property type="match status" value="1"/>
</dbReference>
<dbReference type="RefSeq" id="WP_105747261.1">
    <property type="nucleotide sequence ID" value="NZ_PVLQ01000012.1"/>
</dbReference>
<dbReference type="Pfam" id="PF06167">
    <property type="entry name" value="Peptidase_M90"/>
    <property type="match status" value="1"/>
</dbReference>
<gene>
    <name evidence="1" type="ORF">C6P64_03765</name>
</gene>
<dbReference type="GO" id="GO:0004177">
    <property type="term" value="F:aminopeptidase activity"/>
    <property type="evidence" value="ECO:0007669"/>
    <property type="project" value="TreeGrafter"/>
</dbReference>
<reference evidence="1 2" key="1">
    <citation type="submission" date="2018-03" db="EMBL/GenBank/DDBJ databases">
        <title>Comparative genomics illustrates the genes involved in a hyperalkaliphilic mechanisms of Serpentinomonas isolated from highly-alkaline calcium-rich serpentinized springs.</title>
        <authorList>
            <person name="Suzuki S."/>
            <person name="Ishii S."/>
            <person name="Walworth N."/>
            <person name="Bird L."/>
            <person name="Kuenen J.G."/>
            <person name="Nealson K.H."/>
        </authorList>
    </citation>
    <scope>NUCLEOTIDE SEQUENCE [LARGE SCALE GENOMIC DNA]</scope>
    <source>
        <strain evidence="1 2">P1</strain>
    </source>
</reference>
<dbReference type="Gene3D" id="1.10.472.150">
    <property type="entry name" value="Glucose-regulated metallo-peptidase M90, N-terminal domain"/>
    <property type="match status" value="1"/>
</dbReference>
<dbReference type="OrthoDB" id="9786424at2"/>
<dbReference type="GO" id="GO:0008237">
    <property type="term" value="F:metallopeptidase activity"/>
    <property type="evidence" value="ECO:0007669"/>
    <property type="project" value="InterPro"/>
</dbReference>
<comment type="caution">
    <text evidence="1">The sequence shown here is derived from an EMBL/GenBank/DDBJ whole genome shotgun (WGS) entry which is preliminary data.</text>
</comment>
<dbReference type="InterPro" id="IPR010384">
    <property type="entry name" value="MtfA_fam"/>
</dbReference>
<sequence>MKPPSRWTRLLQGLPGWVRRWLVRPGLVPPATIPATLWQQTLGRLPWLAGLGPDEQARLRELCARFLAEKEFHGAQGLAVSDAMALAVAAQACLPLLYWGTDALDWYDDFVGIVLHPDEVLAPREALDEAGVLHHWQEPLIGEAMAGGPVMLAWSHVQGDRQAQTEGHNLVIHEFAHKLDLRGKPAGSDANGCPPLPAGFMGLGPGAARQRWQQDWSAAYAEFCQQLELAERFGQPAPWLDPYAAQAPAEFFACACEAYWVARERFALEFPQLAPLLDAFFRRPPR</sequence>
<dbReference type="PANTHER" id="PTHR30164:SF2">
    <property type="entry name" value="PROTEIN MTFA"/>
    <property type="match status" value="1"/>
</dbReference>
<dbReference type="PANTHER" id="PTHR30164">
    <property type="entry name" value="MTFA PEPTIDASE"/>
    <property type="match status" value="1"/>
</dbReference>